<evidence type="ECO:0000313" key="2">
    <source>
        <dbReference type="EMBL" id="KAA6388905.1"/>
    </source>
</evidence>
<evidence type="ECO:0000313" key="3">
    <source>
        <dbReference type="Proteomes" id="UP000324800"/>
    </source>
</evidence>
<proteinExistence type="predicted"/>
<name>A0A5J4W1Z8_9EUKA</name>
<dbReference type="EMBL" id="SNRW01003795">
    <property type="protein sequence ID" value="KAA6388905.1"/>
    <property type="molecule type" value="Genomic_DNA"/>
</dbReference>
<dbReference type="Proteomes" id="UP000324800">
    <property type="component" value="Unassembled WGS sequence"/>
</dbReference>
<sequence>MHTINVPTRSFRYAGWNLWWIGSTRKDYGMLTMSIGLGLAAVPLLAPICYIGPSLAVIPILAIFARKILESRRRKAKN</sequence>
<keyword evidence="1" id="KW-1133">Transmembrane helix</keyword>
<dbReference type="AlphaFoldDB" id="A0A5J4W1Z8"/>
<comment type="caution">
    <text evidence="2">The sequence shown here is derived from an EMBL/GenBank/DDBJ whole genome shotgun (WGS) entry which is preliminary data.</text>
</comment>
<protein>
    <submittedName>
        <fullName evidence="2">Uncharacterized protein</fullName>
    </submittedName>
</protein>
<organism evidence="2 3">
    <name type="scientific">Streblomastix strix</name>
    <dbReference type="NCBI Taxonomy" id="222440"/>
    <lineage>
        <taxon>Eukaryota</taxon>
        <taxon>Metamonada</taxon>
        <taxon>Preaxostyla</taxon>
        <taxon>Oxymonadida</taxon>
        <taxon>Streblomastigidae</taxon>
        <taxon>Streblomastix</taxon>
    </lineage>
</organism>
<keyword evidence="1" id="KW-0472">Membrane</keyword>
<reference evidence="2 3" key="1">
    <citation type="submission" date="2019-03" db="EMBL/GenBank/DDBJ databases">
        <title>Single cell metagenomics reveals metabolic interactions within the superorganism composed of flagellate Streblomastix strix and complex community of Bacteroidetes bacteria on its surface.</title>
        <authorList>
            <person name="Treitli S.C."/>
            <person name="Kolisko M."/>
            <person name="Husnik F."/>
            <person name="Keeling P."/>
            <person name="Hampl V."/>
        </authorList>
    </citation>
    <scope>NUCLEOTIDE SEQUENCE [LARGE SCALE GENOMIC DNA]</scope>
    <source>
        <strain evidence="2">ST1C</strain>
    </source>
</reference>
<accession>A0A5J4W1Z8</accession>
<keyword evidence="1" id="KW-0812">Transmembrane</keyword>
<feature type="transmembrane region" description="Helical" evidence="1">
    <location>
        <begin position="35"/>
        <end position="65"/>
    </location>
</feature>
<gene>
    <name evidence="2" type="ORF">EZS28_015567</name>
</gene>
<evidence type="ECO:0000256" key="1">
    <source>
        <dbReference type="SAM" id="Phobius"/>
    </source>
</evidence>